<proteinExistence type="predicted"/>
<dbReference type="GO" id="GO:0020037">
    <property type="term" value="F:heme binding"/>
    <property type="evidence" value="ECO:0007669"/>
    <property type="project" value="InterPro"/>
</dbReference>
<evidence type="ECO:0000313" key="2">
    <source>
        <dbReference type="Proteomes" id="UP000623467"/>
    </source>
</evidence>
<keyword evidence="2" id="KW-1185">Reference proteome</keyword>
<dbReference type="EMBL" id="JACAZH010000011">
    <property type="protein sequence ID" value="KAF7354854.1"/>
    <property type="molecule type" value="Genomic_DNA"/>
</dbReference>
<comment type="caution">
    <text evidence="1">The sequence shown here is derived from an EMBL/GenBank/DDBJ whole genome shotgun (WGS) entry which is preliminary data.</text>
</comment>
<accession>A0A8H6Y9E1</accession>
<dbReference type="AlphaFoldDB" id="A0A8H6Y9E1"/>
<reference evidence="1" key="1">
    <citation type="submission" date="2020-05" db="EMBL/GenBank/DDBJ databases">
        <title>Mycena genomes resolve the evolution of fungal bioluminescence.</title>
        <authorList>
            <person name="Tsai I.J."/>
        </authorList>
    </citation>
    <scope>NUCLEOTIDE SEQUENCE</scope>
    <source>
        <strain evidence="1">160909Yilan</strain>
    </source>
</reference>
<evidence type="ECO:0000313" key="1">
    <source>
        <dbReference type="EMBL" id="KAF7354854.1"/>
    </source>
</evidence>
<dbReference type="Proteomes" id="UP000623467">
    <property type="component" value="Unassembled WGS sequence"/>
</dbReference>
<organism evidence="1 2">
    <name type="scientific">Mycena sanguinolenta</name>
    <dbReference type="NCBI Taxonomy" id="230812"/>
    <lineage>
        <taxon>Eukaryota</taxon>
        <taxon>Fungi</taxon>
        <taxon>Dikarya</taxon>
        <taxon>Basidiomycota</taxon>
        <taxon>Agaricomycotina</taxon>
        <taxon>Agaricomycetes</taxon>
        <taxon>Agaricomycetidae</taxon>
        <taxon>Agaricales</taxon>
        <taxon>Marasmiineae</taxon>
        <taxon>Mycenaceae</taxon>
        <taxon>Mycena</taxon>
    </lineage>
</organism>
<keyword evidence="1" id="KW-0575">Peroxidase</keyword>
<name>A0A8H6Y9E1_9AGAR</name>
<dbReference type="SUPFAM" id="SSF48113">
    <property type="entry name" value="Heme-dependent peroxidases"/>
    <property type="match status" value="1"/>
</dbReference>
<protein>
    <submittedName>
        <fullName evidence="1">Peroxidase</fullName>
    </submittedName>
</protein>
<gene>
    <name evidence="1" type="ORF">MSAN_01399900</name>
</gene>
<keyword evidence="1" id="KW-0560">Oxidoreductase</keyword>
<dbReference type="GO" id="GO:0004601">
    <property type="term" value="F:peroxidase activity"/>
    <property type="evidence" value="ECO:0007669"/>
    <property type="project" value="UniProtKB-KW"/>
</dbReference>
<dbReference type="InterPro" id="IPR010255">
    <property type="entry name" value="Haem_peroxidase_sf"/>
</dbReference>
<dbReference type="GO" id="GO:0006979">
    <property type="term" value="P:response to oxidative stress"/>
    <property type="evidence" value="ECO:0007669"/>
    <property type="project" value="InterPro"/>
</dbReference>
<sequence length="272" mass="29605">MFLDRHFRSSPRAAYRDAATYNVQTGLGDVDASINFETDIPQNMGSSVNGSLVFFVVFQSKNSSVADVIALGVWSLRRFLSSVLTNPATIPEPPQDLATHISSFALQGFNVTEMIDSLAVWILLELVQCLCGHTIGGVHEVDFLFTAVNAITSNPNGVIHFDDTFDSFDNRIATQWIDGTSVDPLAMVFNTTTNSDARIFTADGNQTMQAFAQDPESFGGSLTERMLGEVPNIIQLTVIIEPLLAKPYQLFLALANNGSLVMSGYIALRSTP</sequence>
<dbReference type="OrthoDB" id="5985073at2759"/>